<protein>
    <recommendedName>
        <fullName evidence="1">MmyB-like transcription regulator ligand binding domain-containing protein</fullName>
    </recommendedName>
</protein>
<proteinExistence type="predicted"/>
<gene>
    <name evidence="2" type="ORF">GCM10025760_19670</name>
</gene>
<dbReference type="InterPro" id="IPR041413">
    <property type="entry name" value="MLTR_LBD"/>
</dbReference>
<name>A0ABP9M6D8_9MICO</name>
<dbReference type="Gene3D" id="3.30.450.180">
    <property type="match status" value="1"/>
</dbReference>
<dbReference type="Pfam" id="PF17765">
    <property type="entry name" value="MLTR_LBD"/>
    <property type="match status" value="1"/>
</dbReference>
<accession>A0ABP9M6D8</accession>
<dbReference type="Proteomes" id="UP001501407">
    <property type="component" value="Unassembled WGS sequence"/>
</dbReference>
<dbReference type="EMBL" id="BAABKZ010000002">
    <property type="protein sequence ID" value="GAA5091876.1"/>
    <property type="molecule type" value="Genomic_DNA"/>
</dbReference>
<dbReference type="PANTHER" id="PTHR35010:SF2">
    <property type="entry name" value="BLL4672 PROTEIN"/>
    <property type="match status" value="1"/>
</dbReference>
<dbReference type="RefSeq" id="WP_194414852.1">
    <property type="nucleotide sequence ID" value="NZ_BAABKZ010000002.1"/>
</dbReference>
<comment type="caution">
    <text evidence="2">The sequence shown here is derived from an EMBL/GenBank/DDBJ whole genome shotgun (WGS) entry which is preliminary data.</text>
</comment>
<evidence type="ECO:0000313" key="3">
    <source>
        <dbReference type="Proteomes" id="UP001501407"/>
    </source>
</evidence>
<evidence type="ECO:0000313" key="2">
    <source>
        <dbReference type="EMBL" id="GAA5091876.1"/>
    </source>
</evidence>
<dbReference type="PANTHER" id="PTHR35010">
    <property type="entry name" value="BLL4672 PROTEIN-RELATED"/>
    <property type="match status" value="1"/>
</dbReference>
<keyword evidence="3" id="KW-1185">Reference proteome</keyword>
<sequence length="181" mass="19991">MQHVDPLVAELIDSLPTTPAVVTNERFDVIASNALARAVSPSLTAGVNLAEATFVNLSARETLPRWSEVSVRMIELLKEAVADPDPVGPDAERFAELRAELTLRSTAFEIAWRNGTLPSSYALDVSMDHPHVGRLEITYELLRLPDSRQLVVMGHTVPGSESEQRLFWLAAHSETVPRRPM</sequence>
<reference evidence="3" key="1">
    <citation type="journal article" date="2019" name="Int. J. Syst. Evol. Microbiol.">
        <title>The Global Catalogue of Microorganisms (GCM) 10K type strain sequencing project: providing services to taxonomists for standard genome sequencing and annotation.</title>
        <authorList>
            <consortium name="The Broad Institute Genomics Platform"/>
            <consortium name="The Broad Institute Genome Sequencing Center for Infectious Disease"/>
            <person name="Wu L."/>
            <person name="Ma J."/>
        </authorList>
    </citation>
    <scope>NUCLEOTIDE SEQUENCE [LARGE SCALE GENOMIC DNA]</scope>
    <source>
        <strain evidence="3">JCM 18959</strain>
    </source>
</reference>
<evidence type="ECO:0000259" key="1">
    <source>
        <dbReference type="Pfam" id="PF17765"/>
    </source>
</evidence>
<organism evidence="2 3">
    <name type="scientific">Microbacterium yannicii</name>
    <dbReference type="NCBI Taxonomy" id="671622"/>
    <lineage>
        <taxon>Bacteria</taxon>
        <taxon>Bacillati</taxon>
        <taxon>Actinomycetota</taxon>
        <taxon>Actinomycetes</taxon>
        <taxon>Micrococcales</taxon>
        <taxon>Microbacteriaceae</taxon>
        <taxon>Microbacterium</taxon>
    </lineage>
</organism>
<feature type="domain" description="MmyB-like transcription regulator ligand binding" evidence="1">
    <location>
        <begin position="4"/>
        <end position="166"/>
    </location>
</feature>